<dbReference type="Proteomes" id="UP001412067">
    <property type="component" value="Unassembled WGS sequence"/>
</dbReference>
<evidence type="ECO:0000256" key="2">
    <source>
        <dbReference type="ARBA" id="ARBA00022723"/>
    </source>
</evidence>
<evidence type="ECO:0000256" key="6">
    <source>
        <dbReference type="SAM" id="MobiDB-lite"/>
    </source>
</evidence>
<dbReference type="EMBL" id="JBBWWR010000021">
    <property type="protein sequence ID" value="KAK8938020.1"/>
    <property type="molecule type" value="Genomic_DNA"/>
</dbReference>
<dbReference type="PANTHER" id="PTHR13278:SF0">
    <property type="entry name" value="ZINC FINGER PROTEIN 830"/>
    <property type="match status" value="1"/>
</dbReference>
<feature type="region of interest" description="Disordered" evidence="6">
    <location>
        <begin position="1"/>
        <end position="78"/>
    </location>
</feature>
<keyword evidence="2" id="KW-0479">Metal-binding</keyword>
<gene>
    <name evidence="7" type="ORF">KSP40_PGU004250</name>
</gene>
<evidence type="ECO:0000256" key="4">
    <source>
        <dbReference type="ARBA" id="ARBA00022833"/>
    </source>
</evidence>
<evidence type="ECO:0000313" key="8">
    <source>
        <dbReference type="Proteomes" id="UP001412067"/>
    </source>
</evidence>
<evidence type="ECO:0000256" key="1">
    <source>
        <dbReference type="ARBA" id="ARBA00004123"/>
    </source>
</evidence>
<dbReference type="InterPro" id="IPR040050">
    <property type="entry name" value="ZNF830-like"/>
</dbReference>
<organism evidence="7 8">
    <name type="scientific">Platanthera guangdongensis</name>
    <dbReference type="NCBI Taxonomy" id="2320717"/>
    <lineage>
        <taxon>Eukaryota</taxon>
        <taxon>Viridiplantae</taxon>
        <taxon>Streptophyta</taxon>
        <taxon>Embryophyta</taxon>
        <taxon>Tracheophyta</taxon>
        <taxon>Spermatophyta</taxon>
        <taxon>Magnoliopsida</taxon>
        <taxon>Liliopsida</taxon>
        <taxon>Asparagales</taxon>
        <taxon>Orchidaceae</taxon>
        <taxon>Orchidoideae</taxon>
        <taxon>Orchideae</taxon>
        <taxon>Orchidinae</taxon>
        <taxon>Platanthera</taxon>
    </lineage>
</organism>
<evidence type="ECO:0000256" key="3">
    <source>
        <dbReference type="ARBA" id="ARBA00022771"/>
    </source>
</evidence>
<sequence length="248" mass="28000">MVPEHAKTISRSGPNHLSMSKAADDHKPTKNFAQSFEQMDGNDAMQANVVPPESFSDKWTDDKPNSSQNSQLSKDKKSLEVNHAMGFLPSGFFDKVDTNGDNQATEISQQSENVGVVQLKQVKGALPAGFFDNKDADLRARGIEPVKVDIKTPPERSPYYSDDHSRPSPRARRGRIPTQTRRESIRDEHFDDYPDPYRGHHYVDSCTRLDRPNVSPIEIPEAKFPRLESAGMIGKQEIPRYCYEKGRE</sequence>
<protein>
    <submittedName>
        <fullName evidence="7">Uncharacterized protein</fullName>
    </submittedName>
</protein>
<comment type="caution">
    <text evidence="7">The sequence shown here is derived from an EMBL/GenBank/DDBJ whole genome shotgun (WGS) entry which is preliminary data.</text>
</comment>
<accession>A0ABR2LD62</accession>
<keyword evidence="8" id="KW-1185">Reference proteome</keyword>
<evidence type="ECO:0000313" key="7">
    <source>
        <dbReference type="EMBL" id="KAK8938020.1"/>
    </source>
</evidence>
<feature type="compositionally biased region" description="Polar residues" evidence="6">
    <location>
        <begin position="9"/>
        <end position="18"/>
    </location>
</feature>
<proteinExistence type="predicted"/>
<reference evidence="7 8" key="1">
    <citation type="journal article" date="2022" name="Nat. Plants">
        <title>Genomes of leafy and leafless Platanthera orchids illuminate the evolution of mycoheterotrophy.</title>
        <authorList>
            <person name="Li M.H."/>
            <person name="Liu K.W."/>
            <person name="Li Z."/>
            <person name="Lu H.C."/>
            <person name="Ye Q.L."/>
            <person name="Zhang D."/>
            <person name="Wang J.Y."/>
            <person name="Li Y.F."/>
            <person name="Zhong Z.M."/>
            <person name="Liu X."/>
            <person name="Yu X."/>
            <person name="Liu D.K."/>
            <person name="Tu X.D."/>
            <person name="Liu B."/>
            <person name="Hao Y."/>
            <person name="Liao X.Y."/>
            <person name="Jiang Y.T."/>
            <person name="Sun W.H."/>
            <person name="Chen J."/>
            <person name="Chen Y.Q."/>
            <person name="Ai Y."/>
            <person name="Zhai J.W."/>
            <person name="Wu S.S."/>
            <person name="Zhou Z."/>
            <person name="Hsiao Y.Y."/>
            <person name="Wu W.L."/>
            <person name="Chen Y.Y."/>
            <person name="Lin Y.F."/>
            <person name="Hsu J.L."/>
            <person name="Li C.Y."/>
            <person name="Wang Z.W."/>
            <person name="Zhao X."/>
            <person name="Zhong W.Y."/>
            <person name="Ma X.K."/>
            <person name="Ma L."/>
            <person name="Huang J."/>
            <person name="Chen G.Z."/>
            <person name="Huang M.Z."/>
            <person name="Huang L."/>
            <person name="Peng D.H."/>
            <person name="Luo Y.B."/>
            <person name="Zou S.Q."/>
            <person name="Chen S.P."/>
            <person name="Lan S."/>
            <person name="Tsai W.C."/>
            <person name="Van de Peer Y."/>
            <person name="Liu Z.J."/>
        </authorList>
    </citation>
    <scope>NUCLEOTIDE SEQUENCE [LARGE SCALE GENOMIC DNA]</scope>
    <source>
        <strain evidence="7">Lor288</strain>
    </source>
</reference>
<keyword evidence="3" id="KW-0863">Zinc-finger</keyword>
<feature type="region of interest" description="Disordered" evidence="6">
    <location>
        <begin position="148"/>
        <end position="199"/>
    </location>
</feature>
<feature type="compositionally biased region" description="Basic and acidic residues" evidence="6">
    <location>
        <begin position="180"/>
        <end position="199"/>
    </location>
</feature>
<keyword evidence="5" id="KW-0539">Nucleus</keyword>
<comment type="subcellular location">
    <subcellularLocation>
        <location evidence="1">Nucleus</location>
    </subcellularLocation>
</comment>
<keyword evidence="4" id="KW-0862">Zinc</keyword>
<evidence type="ECO:0000256" key="5">
    <source>
        <dbReference type="ARBA" id="ARBA00023242"/>
    </source>
</evidence>
<feature type="compositionally biased region" description="Basic and acidic residues" evidence="6">
    <location>
        <begin position="55"/>
        <end position="64"/>
    </location>
</feature>
<dbReference type="PANTHER" id="PTHR13278">
    <property type="entry name" value="ZINC FINGER PROTEIN 830"/>
    <property type="match status" value="1"/>
</dbReference>
<name>A0ABR2LD62_9ASPA</name>